<sequence length="191" mass="20797">MKKIILGLAITASSLAFGQATTKEIVKSSSPITLGAKGGINFSTTDHAGDGKVGFYAGGFVNIPLSKHFSLQPELIYTMRGEKYTIQYSPNVIAKSTNTDHLLSVPVMFQYDFNKKFYLEAGTQFDFLVSGKTKETGTINGSPYEKTYKSEKGLDVNLGIGAGYYITPKFGVSARFVTRNGAQLGILYKFK</sequence>
<name>A0A1K2ICT1_9FLAO</name>
<evidence type="ECO:0000313" key="4">
    <source>
        <dbReference type="Proteomes" id="UP000182034"/>
    </source>
</evidence>
<dbReference type="Proteomes" id="UP000182034">
    <property type="component" value="Unassembled WGS sequence"/>
</dbReference>
<evidence type="ECO:0000313" key="3">
    <source>
        <dbReference type="EMBL" id="SFZ90201.1"/>
    </source>
</evidence>
<dbReference type="SUPFAM" id="SSF56925">
    <property type="entry name" value="OMPA-like"/>
    <property type="match status" value="1"/>
</dbReference>
<reference evidence="4" key="1">
    <citation type="submission" date="2016-10" db="EMBL/GenBank/DDBJ databases">
        <authorList>
            <person name="Varghese N."/>
            <person name="Submissions S."/>
        </authorList>
    </citation>
    <scope>NUCLEOTIDE SEQUENCE [LARGE SCALE GENOMIC DNA]</scope>
    <source>
        <strain evidence="4">SUR2</strain>
    </source>
</reference>
<gene>
    <name evidence="3" type="ORF">SAMN05216324_101255</name>
</gene>
<keyword evidence="4" id="KW-1185">Reference proteome</keyword>
<protein>
    <submittedName>
        <fullName evidence="3">Outer membrane protein beta-barrel domain-containing protein</fullName>
    </submittedName>
</protein>
<dbReference type="InterPro" id="IPR011250">
    <property type="entry name" value="OMP/PagP_B-barrel"/>
</dbReference>
<dbReference type="OrthoDB" id="947434at2"/>
<dbReference type="STRING" id="1612149.SAMN05216324_101255"/>
<evidence type="ECO:0000256" key="1">
    <source>
        <dbReference type="SAM" id="SignalP"/>
    </source>
</evidence>
<feature type="signal peptide" evidence="1">
    <location>
        <begin position="1"/>
        <end position="18"/>
    </location>
</feature>
<keyword evidence="1" id="KW-0732">Signal</keyword>
<feature type="domain" description="Outer membrane protein beta-barrel" evidence="2">
    <location>
        <begin position="30"/>
        <end position="177"/>
    </location>
</feature>
<dbReference type="Pfam" id="PF13568">
    <property type="entry name" value="OMP_b-brl_2"/>
    <property type="match status" value="1"/>
</dbReference>
<organism evidence="3 4">
    <name type="scientific">Chryseobacterium limigenitum</name>
    <dbReference type="NCBI Taxonomy" id="1612149"/>
    <lineage>
        <taxon>Bacteria</taxon>
        <taxon>Pseudomonadati</taxon>
        <taxon>Bacteroidota</taxon>
        <taxon>Flavobacteriia</taxon>
        <taxon>Flavobacteriales</taxon>
        <taxon>Weeksellaceae</taxon>
        <taxon>Chryseobacterium group</taxon>
        <taxon>Chryseobacterium</taxon>
    </lineage>
</organism>
<dbReference type="AlphaFoldDB" id="A0A1K2ICT1"/>
<proteinExistence type="predicted"/>
<feature type="chain" id="PRO_5012679118" evidence="1">
    <location>
        <begin position="19"/>
        <end position="191"/>
    </location>
</feature>
<dbReference type="InterPro" id="IPR025665">
    <property type="entry name" value="Beta-barrel_OMP_2"/>
</dbReference>
<evidence type="ECO:0000259" key="2">
    <source>
        <dbReference type="Pfam" id="PF13568"/>
    </source>
</evidence>
<accession>A0A1K2ICT1</accession>
<dbReference type="EMBL" id="FPKW01000001">
    <property type="protein sequence ID" value="SFZ90201.1"/>
    <property type="molecule type" value="Genomic_DNA"/>
</dbReference>
<dbReference type="RefSeq" id="WP_072406417.1">
    <property type="nucleotide sequence ID" value="NZ_FPKW01000001.1"/>
</dbReference>